<dbReference type="RefSeq" id="WP_186410147.1">
    <property type="nucleotide sequence ID" value="NZ_FLQY01000060.1"/>
</dbReference>
<proteinExistence type="predicted"/>
<accession>A0A1A8XJN8</accession>
<dbReference type="Proteomes" id="UP000199600">
    <property type="component" value="Unassembled WGS sequence"/>
</dbReference>
<protein>
    <submittedName>
        <fullName evidence="2">Uncharacterized protein</fullName>
    </submittedName>
</protein>
<evidence type="ECO:0000313" key="3">
    <source>
        <dbReference type="Proteomes" id="UP000199600"/>
    </source>
</evidence>
<evidence type="ECO:0000256" key="1">
    <source>
        <dbReference type="SAM" id="Phobius"/>
    </source>
</evidence>
<keyword evidence="1" id="KW-1133">Transmembrane helix</keyword>
<keyword evidence="3" id="KW-1185">Reference proteome</keyword>
<name>A0A1A8XJN8_9RHOO</name>
<feature type="transmembrane region" description="Helical" evidence="1">
    <location>
        <begin position="35"/>
        <end position="53"/>
    </location>
</feature>
<organism evidence="2 3">
    <name type="scientific">Candidatus Propionivibrio aalborgensis</name>
    <dbReference type="NCBI Taxonomy" id="1860101"/>
    <lineage>
        <taxon>Bacteria</taxon>
        <taxon>Pseudomonadati</taxon>
        <taxon>Pseudomonadota</taxon>
        <taxon>Betaproteobacteria</taxon>
        <taxon>Rhodocyclales</taxon>
        <taxon>Rhodocyclaceae</taxon>
        <taxon>Propionivibrio</taxon>
    </lineage>
</organism>
<sequence>MEADLSLDALIRSELEGKDKAIGAYDEMLWKIRTGYAAVLYGLFTLVVSMTNIQNMHIPLEKAGLVAFTLITGFTICAVVLDFAFLRSKAKVVQTKEELADLALLLASGGTLEQWHGSSLPRLLHNSGEDQLRVNWKLRPSVLPIAMLYLCTWGPLTLAILLIVLD</sequence>
<reference evidence="2 3" key="1">
    <citation type="submission" date="2016-06" db="EMBL/GenBank/DDBJ databases">
        <authorList>
            <person name="Kjaerup R.B."/>
            <person name="Dalgaard T.S."/>
            <person name="Juul-Madsen H.R."/>
        </authorList>
    </citation>
    <scope>NUCLEOTIDE SEQUENCE [LARGE SCALE GENOMIC DNA]</scope>
    <source>
        <strain evidence="2">2</strain>
    </source>
</reference>
<feature type="transmembrane region" description="Helical" evidence="1">
    <location>
        <begin position="65"/>
        <end position="86"/>
    </location>
</feature>
<keyword evidence="1" id="KW-0472">Membrane</keyword>
<dbReference type="AlphaFoldDB" id="A0A1A8XJN8"/>
<keyword evidence="1" id="KW-0812">Transmembrane</keyword>
<evidence type="ECO:0000313" key="2">
    <source>
        <dbReference type="EMBL" id="SBT05399.1"/>
    </source>
</evidence>
<dbReference type="EMBL" id="FLQY01000060">
    <property type="protein sequence ID" value="SBT05399.1"/>
    <property type="molecule type" value="Genomic_DNA"/>
</dbReference>
<gene>
    <name evidence="2" type="ORF">PROAA_1520008</name>
</gene>
<feature type="transmembrane region" description="Helical" evidence="1">
    <location>
        <begin position="142"/>
        <end position="165"/>
    </location>
</feature>